<evidence type="ECO:0000313" key="3">
    <source>
        <dbReference type="Proteomes" id="UP000305196"/>
    </source>
</evidence>
<sequence length="331" mass="39771">MFGLDSDNGSQKEESADSELKSTIQGDRIIFHHLPSYKFDQKLKADVDDNIYSKYYNGVYYLSRTFPWITDIFKKLSRNIPLIHESYIDGDDFNRKRCYDLNFWLYDQVYKNLESSKQNTQHIGDIVDNLQEVWKNIVDKEFPNEGYKCYPDKELLLNMSYLQEVKDLLDFFEDYNEMKKEIIANTYKSCFKYVDYLRQRIPVYYAWRDSCKVDSFACKRYIDDYMKYRPTSVVNDLSYFGVILTYYGNECYSNVYDIFVAAKEKPKRNDAIYKQKFEDLKRENGGQNLLNTRLGDWLRGSKYYIPGDNDDYNYQMSLRHLDDPFYEHEQK</sequence>
<protein>
    <submittedName>
        <fullName evidence="2">VIR protein</fullName>
    </submittedName>
</protein>
<accession>A0A1G4E6B7</accession>
<feature type="compositionally biased region" description="Basic and acidic residues" evidence="1">
    <location>
        <begin position="10"/>
        <end position="20"/>
    </location>
</feature>
<feature type="region of interest" description="Disordered" evidence="1">
    <location>
        <begin position="1"/>
        <end position="21"/>
    </location>
</feature>
<name>A0A1G4E6B7_PLAVI</name>
<dbReference type="InterPro" id="IPR008780">
    <property type="entry name" value="Plasmodium_Vir"/>
</dbReference>
<dbReference type="Proteomes" id="UP000305196">
    <property type="component" value="Unassembled WGS sequence"/>
</dbReference>
<dbReference type="Pfam" id="PF05795">
    <property type="entry name" value="Plasmodium_Vir"/>
    <property type="match status" value="1"/>
</dbReference>
<gene>
    <name evidence="2" type="ORF">PVC01_000062000</name>
</gene>
<proteinExistence type="predicted"/>
<dbReference type="VEuPathDB" id="PlasmoDB:PVW1_070005500"/>
<evidence type="ECO:0000256" key="1">
    <source>
        <dbReference type="SAM" id="MobiDB-lite"/>
    </source>
</evidence>
<dbReference type="VEuPathDB" id="PlasmoDB:PVP01_0002180"/>
<reference evidence="2 3" key="1">
    <citation type="submission" date="2016-07" db="EMBL/GenBank/DDBJ databases">
        <authorList>
            <consortium name="Pathogen Informatics"/>
        </authorList>
    </citation>
    <scope>NUCLEOTIDE SEQUENCE [LARGE SCALE GENOMIC DNA]</scope>
</reference>
<dbReference type="AlphaFoldDB" id="A0A1G4E6B7"/>
<organism evidence="2 3">
    <name type="scientific">Plasmodium vivax</name>
    <name type="common">malaria parasite P. vivax</name>
    <dbReference type="NCBI Taxonomy" id="5855"/>
    <lineage>
        <taxon>Eukaryota</taxon>
        <taxon>Sar</taxon>
        <taxon>Alveolata</taxon>
        <taxon>Apicomplexa</taxon>
        <taxon>Aconoidasida</taxon>
        <taxon>Haemosporida</taxon>
        <taxon>Plasmodiidae</taxon>
        <taxon>Plasmodium</taxon>
        <taxon>Plasmodium (Plasmodium)</taxon>
    </lineage>
</organism>
<evidence type="ECO:0000313" key="2">
    <source>
        <dbReference type="EMBL" id="SCA81881.1"/>
    </source>
</evidence>
<dbReference type="VEuPathDB" id="PlasmoDB:PVPAM_010005700"/>
<dbReference type="VEuPathDB" id="PlasmoDB:PVX_103660"/>
<dbReference type="EMBL" id="FLYI01000166">
    <property type="protein sequence ID" value="SCA81881.1"/>
    <property type="molecule type" value="Genomic_DNA"/>
</dbReference>